<dbReference type="PANTHER" id="PTHR42711:SF17">
    <property type="entry name" value="ABC TRANSPORTER ATP-BINDING PROTEIN"/>
    <property type="match status" value="1"/>
</dbReference>
<dbReference type="InterPro" id="IPR050763">
    <property type="entry name" value="ABC_transporter_ATP-binding"/>
</dbReference>
<keyword evidence="6" id="KW-1185">Reference proteome</keyword>
<evidence type="ECO:0000313" key="5">
    <source>
        <dbReference type="EMBL" id="TCZ75145.1"/>
    </source>
</evidence>
<dbReference type="PROSITE" id="PS50893">
    <property type="entry name" value="ABC_TRANSPORTER_2"/>
    <property type="match status" value="1"/>
</dbReference>
<dbReference type="Proteomes" id="UP000295418">
    <property type="component" value="Unassembled WGS sequence"/>
</dbReference>
<dbReference type="InterPro" id="IPR017871">
    <property type="entry name" value="ABC_transporter-like_CS"/>
</dbReference>
<dbReference type="GO" id="GO:0016887">
    <property type="term" value="F:ATP hydrolysis activity"/>
    <property type="evidence" value="ECO:0007669"/>
    <property type="project" value="InterPro"/>
</dbReference>
<dbReference type="RefSeq" id="WP_132419557.1">
    <property type="nucleotide sequence ID" value="NZ_SKFG01000022.1"/>
</dbReference>
<dbReference type="InterPro" id="IPR003439">
    <property type="entry name" value="ABC_transporter-like_ATP-bd"/>
</dbReference>
<dbReference type="InterPro" id="IPR003593">
    <property type="entry name" value="AAA+_ATPase"/>
</dbReference>
<dbReference type="PANTHER" id="PTHR42711">
    <property type="entry name" value="ABC TRANSPORTER ATP-BINDING PROTEIN"/>
    <property type="match status" value="1"/>
</dbReference>
<dbReference type="SMART" id="SM00382">
    <property type="entry name" value="AAA"/>
    <property type="match status" value="1"/>
</dbReference>
<dbReference type="CDD" id="cd03230">
    <property type="entry name" value="ABC_DR_subfamily_A"/>
    <property type="match status" value="1"/>
</dbReference>
<dbReference type="Gene3D" id="3.40.50.300">
    <property type="entry name" value="P-loop containing nucleotide triphosphate hydrolases"/>
    <property type="match status" value="1"/>
</dbReference>
<dbReference type="InterPro" id="IPR027417">
    <property type="entry name" value="P-loop_NTPase"/>
</dbReference>
<evidence type="ECO:0000256" key="3">
    <source>
        <dbReference type="ARBA" id="ARBA00022840"/>
    </source>
</evidence>
<evidence type="ECO:0000313" key="6">
    <source>
        <dbReference type="Proteomes" id="UP000295418"/>
    </source>
</evidence>
<protein>
    <submittedName>
        <fullName evidence="5">ABC transporter ATP-binding protein</fullName>
    </submittedName>
</protein>
<gene>
    <name evidence="5" type="ORF">E0485_18525</name>
</gene>
<organism evidence="5 6">
    <name type="scientific">Paenibacillus albiflavus</name>
    <dbReference type="NCBI Taxonomy" id="2545760"/>
    <lineage>
        <taxon>Bacteria</taxon>
        <taxon>Bacillati</taxon>
        <taxon>Bacillota</taxon>
        <taxon>Bacilli</taxon>
        <taxon>Bacillales</taxon>
        <taxon>Paenibacillaceae</taxon>
        <taxon>Paenibacillus</taxon>
    </lineage>
</organism>
<evidence type="ECO:0000256" key="1">
    <source>
        <dbReference type="ARBA" id="ARBA00022448"/>
    </source>
</evidence>
<dbReference type="Pfam" id="PF00005">
    <property type="entry name" value="ABC_tran"/>
    <property type="match status" value="1"/>
</dbReference>
<dbReference type="PROSITE" id="PS00211">
    <property type="entry name" value="ABC_TRANSPORTER_1"/>
    <property type="match status" value="1"/>
</dbReference>
<feature type="domain" description="ABC transporter" evidence="4">
    <location>
        <begin position="5"/>
        <end position="228"/>
    </location>
</feature>
<name>A0A4R4EB81_9BACL</name>
<evidence type="ECO:0000259" key="4">
    <source>
        <dbReference type="PROSITE" id="PS50893"/>
    </source>
</evidence>
<comment type="caution">
    <text evidence="5">The sequence shown here is derived from an EMBL/GenBank/DDBJ whole genome shotgun (WGS) entry which is preliminary data.</text>
</comment>
<keyword evidence="3 5" id="KW-0067">ATP-binding</keyword>
<dbReference type="GO" id="GO:0005524">
    <property type="term" value="F:ATP binding"/>
    <property type="evidence" value="ECO:0007669"/>
    <property type="project" value="UniProtKB-KW"/>
</dbReference>
<evidence type="ECO:0000256" key="2">
    <source>
        <dbReference type="ARBA" id="ARBA00022741"/>
    </source>
</evidence>
<sequence>MKSVIELNGVSKIYKNKTAVDQLSLQVEEGSVLALIGPNGAGKTTTVKMMLGLTKPTSGHVKVFGQHPYEKSVRERLGAMLQETSVIDLMKTGEIIDLFRSYYKAPLSMKQLLAMSGLEECENKLATSLSGGQKRRLSFALALAGDPHLIFLDEPTVGMDVSSREVFWRTVSALRDQGRTIVLTTHYMDEVEAIADRVVIVNNGKSIADGTVQEIKSTTEKNSVSFTLTDQVSSEVLNSLPGVDQVNRNGNKVELFGADTDLLIFTIVRHNIPLKDLQINKSNLEDALQLLISAS</sequence>
<dbReference type="AlphaFoldDB" id="A0A4R4EB81"/>
<dbReference type="EMBL" id="SKFG01000022">
    <property type="protein sequence ID" value="TCZ75145.1"/>
    <property type="molecule type" value="Genomic_DNA"/>
</dbReference>
<accession>A0A4R4EB81</accession>
<keyword evidence="2" id="KW-0547">Nucleotide-binding</keyword>
<keyword evidence="1" id="KW-0813">Transport</keyword>
<dbReference type="SUPFAM" id="SSF52540">
    <property type="entry name" value="P-loop containing nucleoside triphosphate hydrolases"/>
    <property type="match status" value="1"/>
</dbReference>
<dbReference type="OrthoDB" id="9804819at2"/>
<reference evidence="5 6" key="1">
    <citation type="submission" date="2019-03" db="EMBL/GenBank/DDBJ databases">
        <authorList>
            <person name="Kim M.K.M."/>
        </authorList>
    </citation>
    <scope>NUCLEOTIDE SEQUENCE [LARGE SCALE GENOMIC DNA]</scope>
    <source>
        <strain evidence="5 6">18JY21-1</strain>
    </source>
</reference>
<proteinExistence type="predicted"/>